<organism evidence="1 2">
    <name type="scientific">Novipirellula rosea</name>
    <dbReference type="NCBI Taxonomy" id="1031540"/>
    <lineage>
        <taxon>Bacteria</taxon>
        <taxon>Pseudomonadati</taxon>
        <taxon>Planctomycetota</taxon>
        <taxon>Planctomycetia</taxon>
        <taxon>Pirellulales</taxon>
        <taxon>Pirellulaceae</taxon>
        <taxon>Novipirellula</taxon>
    </lineage>
</organism>
<reference evidence="2" key="1">
    <citation type="journal article" date="2019" name="Int. J. Syst. Evol. Microbiol.">
        <title>The Global Catalogue of Microorganisms (GCM) 10K type strain sequencing project: providing services to taxonomists for standard genome sequencing and annotation.</title>
        <authorList>
            <consortium name="The Broad Institute Genomics Platform"/>
            <consortium name="The Broad Institute Genome Sequencing Center for Infectious Disease"/>
            <person name="Wu L."/>
            <person name="Ma J."/>
        </authorList>
    </citation>
    <scope>NUCLEOTIDE SEQUENCE [LARGE SCALE GENOMIC DNA]</scope>
    <source>
        <strain evidence="2">JCM 17759</strain>
    </source>
</reference>
<evidence type="ECO:0000313" key="2">
    <source>
        <dbReference type="Proteomes" id="UP001500840"/>
    </source>
</evidence>
<comment type="caution">
    <text evidence="1">The sequence shown here is derived from an EMBL/GenBank/DDBJ whole genome shotgun (WGS) entry which is preliminary data.</text>
</comment>
<dbReference type="EMBL" id="BAABGA010000054">
    <property type="protein sequence ID" value="GAA4461413.1"/>
    <property type="molecule type" value="Genomic_DNA"/>
</dbReference>
<dbReference type="Proteomes" id="UP001500840">
    <property type="component" value="Unassembled WGS sequence"/>
</dbReference>
<evidence type="ECO:0000313" key="1">
    <source>
        <dbReference type="EMBL" id="GAA4461413.1"/>
    </source>
</evidence>
<gene>
    <name evidence="1" type="ORF">GCM10023156_43990</name>
</gene>
<dbReference type="RefSeq" id="WP_345325515.1">
    <property type="nucleotide sequence ID" value="NZ_BAABGA010000054.1"/>
</dbReference>
<proteinExistence type="predicted"/>
<sequence length="86" mass="9257">MESSHGIDFVYDGGPVGVLDPETLPASDGVVSYMPYRSGSHWALHQAISAGDAPECTCVKDGVEYSFFVDSCPEYGRLAVRDIRTA</sequence>
<protein>
    <submittedName>
        <fullName evidence="1">Uncharacterized protein</fullName>
    </submittedName>
</protein>
<keyword evidence="2" id="KW-1185">Reference proteome</keyword>
<name>A0ABP8N7W1_9BACT</name>
<accession>A0ABP8N7W1</accession>